<protein>
    <submittedName>
        <fullName evidence="3">Uncharacterized protein</fullName>
    </submittedName>
</protein>
<reference evidence="3" key="1">
    <citation type="submission" date="2023-02" db="EMBL/GenBank/DDBJ databases">
        <title>Colletotrichum kahawae CIFC_Que2 genome sequencing and assembly.</title>
        <authorList>
            <person name="Baroncelli R."/>
        </authorList>
    </citation>
    <scope>NUCLEOTIDE SEQUENCE</scope>
    <source>
        <strain evidence="3">CIFC_Que2</strain>
    </source>
</reference>
<sequence>MPSSHQQSTISIAFDHFCRLRSYTSKGPLAQKLPYTSPCEDRKLLSTDCHHHRHLLTIPSSDCEARAMRTKLFSGRETQQPSTATDNEEYVIVASPDMSATEDAHHHQSSAVANQELSGIQQPSANDDQPEKGQHENTASYSDRERHEQHLLTAAPSDCVARAHRSALSRDAKDLSNAIENQKTPGFGDLVSSRKQSKQRARAGATTTTNTTPTRRLRFLEAPGTFLLAHFVSFLLLTFPSMITNLDITYKDPATWQLCLYVLTYAILVVVKEKWMVYMSPVKKADTTEQKGPGDTTATAGSRDFGTAVAAKAARVALVCAVGEFAGMTRTVLFAMENFDLTDDLRTKVKSG</sequence>
<name>A0AAD9YUX3_COLKA</name>
<keyword evidence="2" id="KW-0472">Membrane</keyword>
<feature type="region of interest" description="Disordered" evidence="1">
    <location>
        <begin position="173"/>
        <end position="215"/>
    </location>
</feature>
<feature type="transmembrane region" description="Helical" evidence="2">
    <location>
        <begin position="255"/>
        <end position="271"/>
    </location>
</feature>
<feature type="compositionally biased region" description="Low complexity" evidence="1">
    <location>
        <begin position="202"/>
        <end position="214"/>
    </location>
</feature>
<evidence type="ECO:0000313" key="3">
    <source>
        <dbReference type="EMBL" id="KAK2778923.1"/>
    </source>
</evidence>
<keyword evidence="4" id="KW-1185">Reference proteome</keyword>
<keyword evidence="2" id="KW-1133">Transmembrane helix</keyword>
<feature type="transmembrane region" description="Helical" evidence="2">
    <location>
        <begin position="225"/>
        <end position="243"/>
    </location>
</feature>
<organism evidence="3 4">
    <name type="scientific">Colletotrichum kahawae</name>
    <name type="common">Coffee berry disease fungus</name>
    <dbReference type="NCBI Taxonomy" id="34407"/>
    <lineage>
        <taxon>Eukaryota</taxon>
        <taxon>Fungi</taxon>
        <taxon>Dikarya</taxon>
        <taxon>Ascomycota</taxon>
        <taxon>Pezizomycotina</taxon>
        <taxon>Sordariomycetes</taxon>
        <taxon>Hypocreomycetidae</taxon>
        <taxon>Glomerellales</taxon>
        <taxon>Glomerellaceae</taxon>
        <taxon>Colletotrichum</taxon>
        <taxon>Colletotrichum gloeosporioides species complex</taxon>
    </lineage>
</organism>
<comment type="caution">
    <text evidence="3">The sequence shown here is derived from an EMBL/GenBank/DDBJ whole genome shotgun (WGS) entry which is preliminary data.</text>
</comment>
<dbReference type="AlphaFoldDB" id="A0AAD9YUX3"/>
<dbReference type="EMBL" id="VYYT01000007">
    <property type="protein sequence ID" value="KAK2778923.1"/>
    <property type="molecule type" value="Genomic_DNA"/>
</dbReference>
<dbReference type="Proteomes" id="UP001281614">
    <property type="component" value="Unassembled WGS sequence"/>
</dbReference>
<evidence type="ECO:0000256" key="1">
    <source>
        <dbReference type="SAM" id="MobiDB-lite"/>
    </source>
</evidence>
<evidence type="ECO:0000256" key="2">
    <source>
        <dbReference type="SAM" id="Phobius"/>
    </source>
</evidence>
<evidence type="ECO:0000313" key="4">
    <source>
        <dbReference type="Proteomes" id="UP001281614"/>
    </source>
</evidence>
<feature type="region of interest" description="Disordered" evidence="1">
    <location>
        <begin position="121"/>
        <end position="147"/>
    </location>
</feature>
<keyword evidence="2" id="KW-0812">Transmembrane</keyword>
<gene>
    <name evidence="3" type="ORF">CKAH01_11514</name>
</gene>
<accession>A0AAD9YUX3</accession>
<proteinExistence type="predicted"/>